<protein>
    <submittedName>
        <fullName evidence="2">Uncharacterized protein</fullName>
    </submittedName>
</protein>
<feature type="transmembrane region" description="Helical" evidence="1">
    <location>
        <begin position="12"/>
        <end position="33"/>
    </location>
</feature>
<sequence>MIPNLQQVSLSPIAIAGSGLWAIALYWGFYPTGQAFMQRLVTWLGGEANQSAEFWAGMVGLIPFILVGTGCFILCSLGLGQSWALSLGLMATIGGAIYELGRRDGQQS</sequence>
<keyword evidence="1" id="KW-1133">Transmembrane helix</keyword>
<keyword evidence="1" id="KW-0812">Transmembrane</keyword>
<name>A0A7D6F3H0_9CYAN</name>
<keyword evidence="3" id="KW-1185">Reference proteome</keyword>
<reference evidence="3" key="1">
    <citation type="submission" date="2018-09" db="EMBL/GenBank/DDBJ databases">
        <title>Complete genome sequence of thermophilic cyanobacteria strain Thermosynechococcus elongatus PKUAC-SCTE542.</title>
        <authorList>
            <person name="Liang Y."/>
            <person name="Tang J."/>
            <person name="Daroch M."/>
        </authorList>
    </citation>
    <scope>NUCLEOTIDE SEQUENCE [LARGE SCALE GENOMIC DNA]</scope>
    <source>
        <strain evidence="3">E542</strain>
    </source>
</reference>
<feature type="transmembrane region" description="Helical" evidence="1">
    <location>
        <begin position="54"/>
        <end position="77"/>
    </location>
</feature>
<accession>A0A7D6F3H0</accession>
<organism evidence="2 3">
    <name type="scientific">Thermosynechococcus sichuanensis E542</name>
    <dbReference type="NCBI Taxonomy" id="2016101"/>
    <lineage>
        <taxon>Bacteria</taxon>
        <taxon>Bacillati</taxon>
        <taxon>Cyanobacteriota</taxon>
        <taxon>Cyanophyceae</taxon>
        <taxon>Acaryochloridales</taxon>
        <taxon>Thermosynechococcaceae</taxon>
        <taxon>Thermosynechococcus</taxon>
        <taxon>Thermosynechococcus sichuanensis</taxon>
    </lineage>
</organism>
<feature type="transmembrane region" description="Helical" evidence="1">
    <location>
        <begin position="83"/>
        <end position="101"/>
    </location>
</feature>
<keyword evidence="1" id="KW-0472">Membrane</keyword>
<dbReference type="KEGG" id="tsq:D3A95_09410"/>
<evidence type="ECO:0000313" key="3">
    <source>
        <dbReference type="Proteomes" id="UP000261812"/>
    </source>
</evidence>
<dbReference type="EMBL" id="CP032152">
    <property type="protein sequence ID" value="QLL29340.1"/>
    <property type="molecule type" value="Genomic_DNA"/>
</dbReference>
<evidence type="ECO:0000313" key="2">
    <source>
        <dbReference type="EMBL" id="QLL29340.1"/>
    </source>
</evidence>
<proteinExistence type="predicted"/>
<dbReference type="AlphaFoldDB" id="A0A7D6F3H0"/>
<evidence type="ECO:0000256" key="1">
    <source>
        <dbReference type="SAM" id="Phobius"/>
    </source>
</evidence>
<gene>
    <name evidence="2" type="ORF">D3A95_09410</name>
</gene>
<dbReference type="Proteomes" id="UP000261812">
    <property type="component" value="Chromosome"/>
</dbReference>
<dbReference type="RefSeq" id="WP_181494769.1">
    <property type="nucleotide sequence ID" value="NZ_CP032152.1"/>
</dbReference>